<organism evidence="1 2">
    <name type="scientific">Balaenoptera physalus</name>
    <name type="common">Fin whale</name>
    <name type="synonym">Balaena physalus</name>
    <dbReference type="NCBI Taxonomy" id="9770"/>
    <lineage>
        <taxon>Eukaryota</taxon>
        <taxon>Metazoa</taxon>
        <taxon>Chordata</taxon>
        <taxon>Craniata</taxon>
        <taxon>Vertebrata</taxon>
        <taxon>Euteleostomi</taxon>
        <taxon>Mammalia</taxon>
        <taxon>Eutheria</taxon>
        <taxon>Laurasiatheria</taxon>
        <taxon>Artiodactyla</taxon>
        <taxon>Whippomorpha</taxon>
        <taxon>Cetacea</taxon>
        <taxon>Mysticeti</taxon>
        <taxon>Balaenopteridae</taxon>
        <taxon>Balaenoptera</taxon>
    </lineage>
</organism>
<dbReference type="EMBL" id="SGJD01000527">
    <property type="protein sequence ID" value="KAB0404815.1"/>
    <property type="molecule type" value="Genomic_DNA"/>
</dbReference>
<comment type="caution">
    <text evidence="1">The sequence shown here is derived from an EMBL/GenBank/DDBJ whole genome shotgun (WGS) entry which is preliminary data.</text>
</comment>
<dbReference type="AlphaFoldDB" id="A0A6A1QBX0"/>
<gene>
    <name evidence="1" type="ORF">E2I00_006216</name>
</gene>
<proteinExistence type="predicted"/>
<reference evidence="1 2" key="1">
    <citation type="journal article" date="2019" name="PLoS ONE">
        <title>Genomic analyses reveal an absence of contemporary introgressive admixture between fin whales and blue whales, despite known hybrids.</title>
        <authorList>
            <person name="Westbury M.V."/>
            <person name="Petersen B."/>
            <person name="Lorenzen E.D."/>
        </authorList>
    </citation>
    <scope>NUCLEOTIDE SEQUENCE [LARGE SCALE GENOMIC DNA]</scope>
    <source>
        <strain evidence="1">FinWhale-01</strain>
    </source>
</reference>
<keyword evidence="2" id="KW-1185">Reference proteome</keyword>
<accession>A0A6A1QBX0</accession>
<feature type="non-terminal residue" evidence="1">
    <location>
        <position position="1"/>
    </location>
</feature>
<evidence type="ECO:0000313" key="1">
    <source>
        <dbReference type="EMBL" id="KAB0404815.1"/>
    </source>
</evidence>
<protein>
    <submittedName>
        <fullName evidence="1">Uncharacterized protein</fullName>
    </submittedName>
</protein>
<sequence>LSSDPNNQKTVFQEMVKVLSFFSQVQEQTAVWQLLSSFPNVFQNDTTLSNLFDVLRSANRITGR</sequence>
<name>A0A6A1QBX0_BALPH</name>
<dbReference type="Proteomes" id="UP000437017">
    <property type="component" value="Unassembled WGS sequence"/>
</dbReference>
<evidence type="ECO:0000313" key="2">
    <source>
        <dbReference type="Proteomes" id="UP000437017"/>
    </source>
</evidence>